<gene>
    <name evidence="1" type="ORF">L5515_012452</name>
</gene>
<accession>A0AAE9JG83</accession>
<keyword evidence="2" id="KW-1185">Reference proteome</keyword>
<evidence type="ECO:0000313" key="2">
    <source>
        <dbReference type="Proteomes" id="UP000829354"/>
    </source>
</evidence>
<proteinExistence type="predicted"/>
<evidence type="ECO:0000313" key="1">
    <source>
        <dbReference type="EMBL" id="UMM30669.1"/>
    </source>
</evidence>
<dbReference type="AlphaFoldDB" id="A0AAE9JG83"/>
<dbReference type="EMBL" id="CP092623">
    <property type="protein sequence ID" value="UMM30669.1"/>
    <property type="molecule type" value="Genomic_DNA"/>
</dbReference>
<organism evidence="1 2">
    <name type="scientific">Caenorhabditis briggsae</name>
    <dbReference type="NCBI Taxonomy" id="6238"/>
    <lineage>
        <taxon>Eukaryota</taxon>
        <taxon>Metazoa</taxon>
        <taxon>Ecdysozoa</taxon>
        <taxon>Nematoda</taxon>
        <taxon>Chromadorea</taxon>
        <taxon>Rhabditida</taxon>
        <taxon>Rhabditina</taxon>
        <taxon>Rhabditomorpha</taxon>
        <taxon>Rhabditoidea</taxon>
        <taxon>Rhabditidae</taxon>
        <taxon>Peloderinae</taxon>
        <taxon>Caenorhabditis</taxon>
    </lineage>
</organism>
<dbReference type="Proteomes" id="UP000829354">
    <property type="component" value="Chromosome IV"/>
</dbReference>
<sequence length="104" mass="11702">MLIQESYRIQPYSSLGSDSDVSAKDIELCVPAIRPVDHMNKYDSLSFLGIHGCINKKQKDVIEIVENCSKYVNNISNTKDIVEHVFENALPSDISALFTREAKI</sequence>
<name>A0AAE9JG83_CAEBR</name>
<reference evidence="1 2" key="1">
    <citation type="submission" date="2022-04" db="EMBL/GenBank/DDBJ databases">
        <title>Chromosome-level reference genomes for two strains of Caenorhabditis briggsae: an improved platform for comparative genomics.</title>
        <authorList>
            <person name="Stevens L."/>
            <person name="Andersen E."/>
        </authorList>
    </citation>
    <scope>NUCLEOTIDE SEQUENCE [LARGE SCALE GENOMIC DNA]</scope>
    <source>
        <strain evidence="1">VX34</strain>
        <tissue evidence="1">Whole-organism</tissue>
    </source>
</reference>
<protein>
    <submittedName>
        <fullName evidence="1">Uncharacterized protein</fullName>
    </submittedName>
</protein>